<dbReference type="PANTHER" id="PTHR13462:SF10">
    <property type="entry name" value="CALCIUM UNIPORTER PROTEIN, MITOCHONDRIAL"/>
    <property type="match status" value="1"/>
</dbReference>
<keyword evidence="10" id="KW-0406">Ion transport</keyword>
<keyword evidence="6 15" id="KW-0812">Transmembrane</keyword>
<sequence>MVFAAGSLTRLSQIVLRAPVSAAAPTVRRFASFVPVAASADSANKVSVVNGIPMLRLAIGAHPVTAFTLVPGTTIGSLAKNIADELGAKDPIQVALADGTPFSSSSDVRILTKTPFKVVSGQRQADISVSEATTAAALHSDKLNPELASAIKRMQHVLDVDKEIEDKKIELATTIGNISSELAPLQKVKDELDVKAAAHTNRLAWFGLAAMSFQFGVLAQLTWFEYSWDIVEPITYFVTYSAVIGAYAYYVLTKSNYEFTGVQERKWLQFLHSQGPKRGLDIQRYNHLRDSLAAAEAKLAQLKTIHSD</sequence>
<keyword evidence="11" id="KW-0496">Mitochondrion</keyword>
<feature type="domain" description="Calcium uniporter protein C-terminal" evidence="16">
    <location>
        <begin position="144"/>
        <end position="288"/>
    </location>
</feature>
<keyword evidence="18" id="KW-1185">Reference proteome</keyword>
<dbReference type="GO" id="GO:0005262">
    <property type="term" value="F:calcium channel activity"/>
    <property type="evidence" value="ECO:0007669"/>
    <property type="project" value="UniProtKB-KW"/>
</dbReference>
<evidence type="ECO:0000256" key="9">
    <source>
        <dbReference type="ARBA" id="ARBA00022989"/>
    </source>
</evidence>
<dbReference type="EMBL" id="KE346361">
    <property type="protein sequence ID" value="KJE90398.1"/>
    <property type="molecule type" value="Genomic_DNA"/>
</dbReference>
<dbReference type="RefSeq" id="XP_004364582.2">
    <property type="nucleotide sequence ID" value="XM_004364525.2"/>
</dbReference>
<dbReference type="Proteomes" id="UP000008743">
    <property type="component" value="Unassembled WGS sequence"/>
</dbReference>
<evidence type="ECO:0000256" key="1">
    <source>
        <dbReference type="ARBA" id="ARBA00004448"/>
    </source>
</evidence>
<organism evidence="17 18">
    <name type="scientific">Capsaspora owczarzaki (strain ATCC 30864)</name>
    <dbReference type="NCBI Taxonomy" id="595528"/>
    <lineage>
        <taxon>Eukaryota</taxon>
        <taxon>Filasterea</taxon>
        <taxon>Capsaspora</taxon>
    </lineage>
</organism>
<dbReference type="GO" id="GO:0036444">
    <property type="term" value="P:calcium import into the mitochondrion"/>
    <property type="evidence" value="ECO:0007669"/>
    <property type="project" value="UniProtKB-ARBA"/>
</dbReference>
<keyword evidence="7" id="KW-0999">Mitochondrion inner membrane</keyword>
<evidence type="ECO:0000256" key="5">
    <source>
        <dbReference type="ARBA" id="ARBA00022673"/>
    </source>
</evidence>
<keyword evidence="13" id="KW-0407">Ion channel</keyword>
<feature type="transmembrane region" description="Helical" evidence="15">
    <location>
        <begin position="234"/>
        <end position="252"/>
    </location>
</feature>
<gene>
    <name evidence="17" type="ORF">CAOG_001714</name>
</gene>
<evidence type="ECO:0000256" key="10">
    <source>
        <dbReference type="ARBA" id="ARBA00023065"/>
    </source>
</evidence>
<dbReference type="OrthoDB" id="278338at2759"/>
<feature type="transmembrane region" description="Helical" evidence="15">
    <location>
        <begin position="203"/>
        <end position="222"/>
    </location>
</feature>
<dbReference type="Pfam" id="PF04678">
    <property type="entry name" value="MCU"/>
    <property type="match status" value="1"/>
</dbReference>
<evidence type="ECO:0000313" key="18">
    <source>
        <dbReference type="Proteomes" id="UP000008743"/>
    </source>
</evidence>
<evidence type="ECO:0000259" key="16">
    <source>
        <dbReference type="Pfam" id="PF04678"/>
    </source>
</evidence>
<comment type="catalytic activity">
    <reaction evidence="14">
        <text>Ca(2+)(in) = Ca(2+)(out)</text>
        <dbReference type="Rhea" id="RHEA:29671"/>
        <dbReference type="ChEBI" id="CHEBI:29108"/>
    </reaction>
</comment>
<dbReference type="GO" id="GO:0051560">
    <property type="term" value="P:mitochondrial calcium ion homeostasis"/>
    <property type="evidence" value="ECO:0007669"/>
    <property type="project" value="InterPro"/>
</dbReference>
<evidence type="ECO:0000256" key="3">
    <source>
        <dbReference type="ARBA" id="ARBA00022448"/>
    </source>
</evidence>
<protein>
    <submittedName>
        <fullName evidence="17">Coiled-coil domain-containing protein</fullName>
    </submittedName>
</protein>
<evidence type="ECO:0000256" key="4">
    <source>
        <dbReference type="ARBA" id="ARBA00022568"/>
    </source>
</evidence>
<evidence type="ECO:0000256" key="12">
    <source>
        <dbReference type="ARBA" id="ARBA00023136"/>
    </source>
</evidence>
<evidence type="ECO:0000256" key="13">
    <source>
        <dbReference type="ARBA" id="ARBA00023303"/>
    </source>
</evidence>
<reference evidence="18" key="1">
    <citation type="submission" date="2011-02" db="EMBL/GenBank/DDBJ databases">
        <title>The Genome Sequence of Capsaspora owczarzaki ATCC 30864.</title>
        <authorList>
            <person name="Russ C."/>
            <person name="Cuomo C."/>
            <person name="Burger G."/>
            <person name="Gray M.W."/>
            <person name="Holland P.W.H."/>
            <person name="King N."/>
            <person name="Lang F.B.F."/>
            <person name="Roger A.J."/>
            <person name="Ruiz-Trillo I."/>
            <person name="Young S.K."/>
            <person name="Zeng Q."/>
            <person name="Gargeya S."/>
            <person name="Alvarado L."/>
            <person name="Berlin A."/>
            <person name="Chapman S.B."/>
            <person name="Chen Z."/>
            <person name="Freedman E."/>
            <person name="Gellesch M."/>
            <person name="Goldberg J."/>
            <person name="Griggs A."/>
            <person name="Gujja S."/>
            <person name="Heilman E."/>
            <person name="Heiman D."/>
            <person name="Howarth C."/>
            <person name="Mehta T."/>
            <person name="Neiman D."/>
            <person name="Pearson M."/>
            <person name="Roberts A."/>
            <person name="Saif S."/>
            <person name="Shea T."/>
            <person name="Shenoy N."/>
            <person name="Sisk P."/>
            <person name="Stolte C."/>
            <person name="Sykes S."/>
            <person name="White J."/>
            <person name="Yandava C."/>
            <person name="Haas B."/>
            <person name="Nusbaum C."/>
            <person name="Birren B."/>
        </authorList>
    </citation>
    <scope>NUCLEOTIDE SEQUENCE</scope>
    <source>
        <strain evidence="18">ATCC 30864</strain>
    </source>
</reference>
<dbReference type="STRING" id="595528.A0A0D2WKY6"/>
<evidence type="ECO:0000256" key="11">
    <source>
        <dbReference type="ARBA" id="ARBA00023128"/>
    </source>
</evidence>
<dbReference type="PhylomeDB" id="A0A0D2WKY6"/>
<evidence type="ECO:0000313" key="17">
    <source>
        <dbReference type="EMBL" id="KJE90398.1"/>
    </source>
</evidence>
<dbReference type="eggNOG" id="KOG2966">
    <property type="taxonomic scope" value="Eukaryota"/>
</dbReference>
<dbReference type="GO" id="GO:0015292">
    <property type="term" value="F:uniporter activity"/>
    <property type="evidence" value="ECO:0007669"/>
    <property type="project" value="TreeGrafter"/>
</dbReference>
<comment type="similarity">
    <text evidence="2">Belongs to the MCU (TC 1.A.77) family.</text>
</comment>
<evidence type="ECO:0000256" key="8">
    <source>
        <dbReference type="ARBA" id="ARBA00022837"/>
    </source>
</evidence>
<evidence type="ECO:0000256" key="15">
    <source>
        <dbReference type="SAM" id="Phobius"/>
    </source>
</evidence>
<dbReference type="InterPro" id="IPR039055">
    <property type="entry name" value="MCU_fam"/>
</dbReference>
<dbReference type="InterPro" id="IPR006769">
    <property type="entry name" value="MCU_C"/>
</dbReference>
<name>A0A0D2WKY6_CAPO3</name>
<keyword evidence="9 15" id="KW-1133">Transmembrane helix</keyword>
<accession>A0A0D2WKY6</accession>
<keyword evidence="8" id="KW-0106">Calcium</keyword>
<keyword evidence="4" id="KW-0109">Calcium transport</keyword>
<dbReference type="AlphaFoldDB" id="A0A0D2WKY6"/>
<dbReference type="GO" id="GO:1990246">
    <property type="term" value="C:uniplex complex"/>
    <property type="evidence" value="ECO:0007669"/>
    <property type="project" value="TreeGrafter"/>
</dbReference>
<keyword evidence="12 15" id="KW-0472">Membrane</keyword>
<evidence type="ECO:0000256" key="6">
    <source>
        <dbReference type="ARBA" id="ARBA00022692"/>
    </source>
</evidence>
<keyword evidence="5" id="KW-0107">Calcium channel</keyword>
<dbReference type="InParanoid" id="A0A0D2WKY6"/>
<evidence type="ECO:0000256" key="2">
    <source>
        <dbReference type="ARBA" id="ARBA00005653"/>
    </source>
</evidence>
<dbReference type="PANTHER" id="PTHR13462">
    <property type="entry name" value="CALCIUM UNIPORTER PROTEIN, MITOCHONDRIAL"/>
    <property type="match status" value="1"/>
</dbReference>
<proteinExistence type="inferred from homology"/>
<comment type="subcellular location">
    <subcellularLocation>
        <location evidence="1">Mitochondrion inner membrane</location>
        <topology evidence="1">Multi-pass membrane protein</topology>
    </subcellularLocation>
</comment>
<evidence type="ECO:0000256" key="14">
    <source>
        <dbReference type="ARBA" id="ARBA00036634"/>
    </source>
</evidence>
<keyword evidence="3" id="KW-0813">Transport</keyword>
<evidence type="ECO:0000256" key="7">
    <source>
        <dbReference type="ARBA" id="ARBA00022792"/>
    </source>
</evidence>